<comment type="subcellular location">
    <subcellularLocation>
        <location evidence="1">Cell membrane</location>
        <topology evidence="1">Multi-pass membrane protein</topology>
    </subcellularLocation>
</comment>
<keyword evidence="3" id="KW-1003">Cell membrane</keyword>
<dbReference type="GO" id="GO:0005886">
    <property type="term" value="C:plasma membrane"/>
    <property type="evidence" value="ECO:0007669"/>
    <property type="project" value="UniProtKB-SubCell"/>
</dbReference>
<keyword evidence="10" id="KW-1185">Reference proteome</keyword>
<reference evidence="9" key="1">
    <citation type="submission" date="2021-06" db="EMBL/GenBank/DDBJ databases">
        <title>Sequencing of actinobacteria type strains.</title>
        <authorList>
            <person name="Nguyen G.-S."/>
            <person name="Wentzel A."/>
        </authorList>
    </citation>
    <scope>NUCLEOTIDE SEQUENCE</scope>
    <source>
        <strain evidence="9">P38-E01</strain>
    </source>
</reference>
<evidence type="ECO:0000256" key="1">
    <source>
        <dbReference type="ARBA" id="ARBA00004651"/>
    </source>
</evidence>
<proteinExistence type="inferred from homology"/>
<sequence length="181" mass="18335">MASAFGTTRLSPQQDPAPSAPDAHDVGLLVLRVCLGIVMAAHGAQKLFGWFGGGGLEGTEMFFESVGYPMAGAMALLTAVIETFGGLALIVGLLTPLAAAAAFGTMLNAISVKWGGGFFLPDGLEYEITLAALAAGIALTGPGRLAIDRGLPVLRDHRLSHGAAAVALGALVAGLVLLIRN</sequence>
<feature type="transmembrane region" description="Helical" evidence="8">
    <location>
        <begin position="87"/>
        <end position="107"/>
    </location>
</feature>
<feature type="compositionally biased region" description="Low complexity" evidence="7">
    <location>
        <begin position="11"/>
        <end position="20"/>
    </location>
</feature>
<dbReference type="Pfam" id="PF07681">
    <property type="entry name" value="DoxX"/>
    <property type="match status" value="1"/>
</dbReference>
<name>A0A949JJF9_9ACTN</name>
<dbReference type="AlphaFoldDB" id="A0A949JJF9"/>
<evidence type="ECO:0000256" key="3">
    <source>
        <dbReference type="ARBA" id="ARBA00022475"/>
    </source>
</evidence>
<feature type="region of interest" description="Disordered" evidence="7">
    <location>
        <begin position="1"/>
        <end position="20"/>
    </location>
</feature>
<evidence type="ECO:0000256" key="6">
    <source>
        <dbReference type="ARBA" id="ARBA00023136"/>
    </source>
</evidence>
<organism evidence="9 10">
    <name type="scientific">Streptomyces tardus</name>
    <dbReference type="NCBI Taxonomy" id="2780544"/>
    <lineage>
        <taxon>Bacteria</taxon>
        <taxon>Bacillati</taxon>
        <taxon>Actinomycetota</taxon>
        <taxon>Actinomycetes</taxon>
        <taxon>Kitasatosporales</taxon>
        <taxon>Streptomycetaceae</taxon>
        <taxon>Streptomyces</taxon>
    </lineage>
</organism>
<feature type="transmembrane region" description="Helical" evidence="8">
    <location>
        <begin position="128"/>
        <end position="147"/>
    </location>
</feature>
<comment type="caution">
    <text evidence="9">The sequence shown here is derived from an EMBL/GenBank/DDBJ whole genome shotgun (WGS) entry which is preliminary data.</text>
</comment>
<evidence type="ECO:0000313" key="9">
    <source>
        <dbReference type="EMBL" id="MBU7599805.1"/>
    </source>
</evidence>
<gene>
    <name evidence="9" type="ORF">JGS22_019790</name>
</gene>
<evidence type="ECO:0000256" key="7">
    <source>
        <dbReference type="SAM" id="MobiDB-lite"/>
    </source>
</evidence>
<protein>
    <submittedName>
        <fullName evidence="9">DoxX family protein</fullName>
    </submittedName>
</protein>
<evidence type="ECO:0000256" key="2">
    <source>
        <dbReference type="ARBA" id="ARBA00006679"/>
    </source>
</evidence>
<evidence type="ECO:0000256" key="8">
    <source>
        <dbReference type="SAM" id="Phobius"/>
    </source>
</evidence>
<dbReference type="Proteomes" id="UP000694501">
    <property type="component" value="Unassembled WGS sequence"/>
</dbReference>
<keyword evidence="6 8" id="KW-0472">Membrane</keyword>
<accession>A0A949JJF9</accession>
<dbReference type="PANTHER" id="PTHR33452:SF1">
    <property type="entry name" value="INNER MEMBRANE PROTEIN YPHA-RELATED"/>
    <property type="match status" value="1"/>
</dbReference>
<feature type="compositionally biased region" description="Polar residues" evidence="7">
    <location>
        <begin position="1"/>
        <end position="10"/>
    </location>
</feature>
<evidence type="ECO:0000256" key="4">
    <source>
        <dbReference type="ARBA" id="ARBA00022692"/>
    </source>
</evidence>
<dbReference type="InterPro" id="IPR051907">
    <property type="entry name" value="DoxX-like_oxidoreductase"/>
</dbReference>
<dbReference type="EMBL" id="JAELVF020000001">
    <property type="protein sequence ID" value="MBU7599805.1"/>
    <property type="molecule type" value="Genomic_DNA"/>
</dbReference>
<dbReference type="InterPro" id="IPR032808">
    <property type="entry name" value="DoxX"/>
</dbReference>
<evidence type="ECO:0000256" key="5">
    <source>
        <dbReference type="ARBA" id="ARBA00022989"/>
    </source>
</evidence>
<dbReference type="PANTHER" id="PTHR33452">
    <property type="entry name" value="OXIDOREDUCTASE CATD-RELATED"/>
    <property type="match status" value="1"/>
</dbReference>
<keyword evidence="4 8" id="KW-0812">Transmembrane</keyword>
<feature type="transmembrane region" description="Helical" evidence="8">
    <location>
        <begin position="159"/>
        <end position="179"/>
    </location>
</feature>
<evidence type="ECO:0000313" key="10">
    <source>
        <dbReference type="Proteomes" id="UP000694501"/>
    </source>
</evidence>
<comment type="similarity">
    <text evidence="2">Belongs to the DoxX family.</text>
</comment>
<dbReference type="RefSeq" id="WP_211040637.1">
    <property type="nucleotide sequence ID" value="NZ_JAELVF020000001.1"/>
</dbReference>
<keyword evidence="5 8" id="KW-1133">Transmembrane helix</keyword>